<reference evidence="2" key="1">
    <citation type="submission" date="2019-12" db="EMBL/GenBank/DDBJ databases">
        <title>An insight into the sialome of adult female Ixodes ricinus ticks feeding for 6 days.</title>
        <authorList>
            <person name="Perner J."/>
            <person name="Ribeiro J.M.C."/>
        </authorList>
    </citation>
    <scope>NUCLEOTIDE SEQUENCE</scope>
    <source>
        <strain evidence="2">Semi-engorged</strain>
        <tissue evidence="2">Salivary glands</tissue>
    </source>
</reference>
<evidence type="ECO:0000256" key="1">
    <source>
        <dbReference type="SAM" id="SignalP"/>
    </source>
</evidence>
<name>A0A6B0U5T1_IXORI</name>
<feature type="signal peptide" evidence="1">
    <location>
        <begin position="1"/>
        <end position="19"/>
    </location>
</feature>
<evidence type="ECO:0000313" key="2">
    <source>
        <dbReference type="EMBL" id="MXU84154.1"/>
    </source>
</evidence>
<protein>
    <submittedName>
        <fullName evidence="2">Putative secreted protein</fullName>
    </submittedName>
</protein>
<dbReference type="EMBL" id="GIFC01002071">
    <property type="protein sequence ID" value="MXU84154.1"/>
    <property type="molecule type" value="Transcribed_RNA"/>
</dbReference>
<feature type="chain" id="PRO_5025523739" evidence="1">
    <location>
        <begin position="20"/>
        <end position="79"/>
    </location>
</feature>
<keyword evidence="1" id="KW-0732">Signal</keyword>
<organism evidence="2">
    <name type="scientific">Ixodes ricinus</name>
    <name type="common">Common tick</name>
    <name type="synonym">Acarus ricinus</name>
    <dbReference type="NCBI Taxonomy" id="34613"/>
    <lineage>
        <taxon>Eukaryota</taxon>
        <taxon>Metazoa</taxon>
        <taxon>Ecdysozoa</taxon>
        <taxon>Arthropoda</taxon>
        <taxon>Chelicerata</taxon>
        <taxon>Arachnida</taxon>
        <taxon>Acari</taxon>
        <taxon>Parasitiformes</taxon>
        <taxon>Ixodida</taxon>
        <taxon>Ixodoidea</taxon>
        <taxon>Ixodidae</taxon>
        <taxon>Ixodinae</taxon>
        <taxon>Ixodes</taxon>
    </lineage>
</organism>
<proteinExistence type="predicted"/>
<dbReference type="AlphaFoldDB" id="A0A6B0U5T1"/>
<accession>A0A6B0U5T1</accession>
<sequence>MSVFLIYSVLLLHTSSNHAWSTTNSLSISSSMGCNFPGTTRLWRGPPRSHDDMSLSDAQTTCWVSVPTRARPMHMLFSL</sequence>